<keyword evidence="3" id="KW-1185">Reference proteome</keyword>
<protein>
    <submittedName>
        <fullName evidence="2">Uncharacterized protein</fullName>
    </submittedName>
</protein>
<gene>
    <name evidence="2" type="ORF">MONAX_5E021306</name>
</gene>
<organism evidence="2 3">
    <name type="scientific">Marmota monax</name>
    <name type="common">Woodchuck</name>
    <dbReference type="NCBI Taxonomy" id="9995"/>
    <lineage>
        <taxon>Eukaryota</taxon>
        <taxon>Metazoa</taxon>
        <taxon>Chordata</taxon>
        <taxon>Craniata</taxon>
        <taxon>Vertebrata</taxon>
        <taxon>Euteleostomi</taxon>
        <taxon>Mammalia</taxon>
        <taxon>Eutheria</taxon>
        <taxon>Euarchontoglires</taxon>
        <taxon>Glires</taxon>
        <taxon>Rodentia</taxon>
        <taxon>Sciuromorpha</taxon>
        <taxon>Sciuridae</taxon>
        <taxon>Xerinae</taxon>
        <taxon>Marmotini</taxon>
        <taxon>Marmota</taxon>
    </lineage>
</organism>
<evidence type="ECO:0000313" key="2">
    <source>
        <dbReference type="EMBL" id="VTJ73588.1"/>
    </source>
</evidence>
<feature type="region of interest" description="Disordered" evidence="1">
    <location>
        <begin position="35"/>
        <end position="85"/>
    </location>
</feature>
<dbReference type="AlphaFoldDB" id="A0A5E4BVC9"/>
<dbReference type="EMBL" id="CABDUW010000686">
    <property type="protein sequence ID" value="VTJ73588.1"/>
    <property type="molecule type" value="Genomic_DNA"/>
</dbReference>
<dbReference type="Proteomes" id="UP000335636">
    <property type="component" value="Unassembled WGS sequence"/>
</dbReference>
<proteinExistence type="predicted"/>
<evidence type="ECO:0000256" key="1">
    <source>
        <dbReference type="SAM" id="MobiDB-lite"/>
    </source>
</evidence>
<sequence>FSSELMEPVESQVLVGTGCGKLQVPSRDTNTLLQVPGLLKREHPENSEPPSFTRKPRFGGKDWEQSQPEDVSLSKLEGHIQDGST</sequence>
<feature type="compositionally biased region" description="Basic and acidic residues" evidence="1">
    <location>
        <begin position="76"/>
        <end position="85"/>
    </location>
</feature>
<comment type="caution">
    <text evidence="2">The sequence shown here is derived from an EMBL/GenBank/DDBJ whole genome shotgun (WGS) entry which is preliminary data.</text>
</comment>
<reference evidence="2" key="1">
    <citation type="submission" date="2019-04" db="EMBL/GenBank/DDBJ databases">
        <authorList>
            <person name="Alioto T."/>
            <person name="Alioto T."/>
        </authorList>
    </citation>
    <scope>NUCLEOTIDE SEQUENCE [LARGE SCALE GENOMIC DNA]</scope>
</reference>
<name>A0A5E4BVC9_MARMO</name>
<accession>A0A5E4BVC9</accession>
<feature type="non-terminal residue" evidence="2">
    <location>
        <position position="85"/>
    </location>
</feature>
<evidence type="ECO:0000313" key="3">
    <source>
        <dbReference type="Proteomes" id="UP000335636"/>
    </source>
</evidence>
<feature type="non-terminal residue" evidence="2">
    <location>
        <position position="1"/>
    </location>
</feature>